<dbReference type="EC" id="2.3.2.27" evidence="1"/>
<protein>
    <recommendedName>
        <fullName evidence="1">E3 ubiquitin-protein ligase</fullName>
        <ecNumber evidence="1">2.3.2.27</ecNumber>
    </recommendedName>
</protein>
<keyword evidence="1" id="KW-0833">Ubl conjugation pathway</keyword>
<feature type="compositionally biased region" description="Low complexity" evidence="2">
    <location>
        <begin position="767"/>
        <end position="799"/>
    </location>
</feature>
<comment type="function">
    <text evidence="1">Ubiquitin ligase protein which is a component of the N-end rule pathway. Recognizes and binds to proteins bearing specific N-terminal residues that are destabilizing according to the N-end rule, leading to their ubiquitination and subsequent degradation.</text>
</comment>
<dbReference type="STRING" id="312017.I7LZH2"/>
<evidence type="ECO:0000313" key="4">
    <source>
        <dbReference type="Proteomes" id="UP000009168"/>
    </source>
</evidence>
<dbReference type="Proteomes" id="UP000009168">
    <property type="component" value="Unassembled WGS sequence"/>
</dbReference>
<dbReference type="KEGG" id="tet:TTHERM_00773390"/>
<dbReference type="GO" id="GO:0061630">
    <property type="term" value="F:ubiquitin protein ligase activity"/>
    <property type="evidence" value="ECO:0007669"/>
    <property type="project" value="UniProtKB-UniRule"/>
</dbReference>
<organism evidence="3 4">
    <name type="scientific">Tetrahymena thermophila (strain SB210)</name>
    <dbReference type="NCBI Taxonomy" id="312017"/>
    <lineage>
        <taxon>Eukaryota</taxon>
        <taxon>Sar</taxon>
        <taxon>Alveolata</taxon>
        <taxon>Ciliophora</taxon>
        <taxon>Intramacronucleata</taxon>
        <taxon>Oligohymenophorea</taxon>
        <taxon>Hymenostomatida</taxon>
        <taxon>Tetrahymenina</taxon>
        <taxon>Tetrahymenidae</taxon>
        <taxon>Tetrahymena</taxon>
    </lineage>
</organism>
<feature type="region of interest" description="Disordered" evidence="2">
    <location>
        <begin position="270"/>
        <end position="313"/>
    </location>
</feature>
<keyword evidence="1" id="KW-0479">Metal-binding</keyword>
<dbReference type="EMBL" id="GG662514">
    <property type="protein sequence ID" value="EAR83929.2"/>
    <property type="molecule type" value="Genomic_DNA"/>
</dbReference>
<gene>
    <name evidence="3" type="ORF">TTHERM_00773390</name>
</gene>
<dbReference type="UniPathway" id="UPA00143"/>
<keyword evidence="1" id="KW-0862">Zinc</keyword>
<sequence>MIEQESLKQLIDPLFRFGEIQSKLIEIMLRRCLIYESPTLIYKILSNINKHELDCLLYNFKNNICSVFELIYNPAVSKRSRKNWLQVVILFVKKFDLTLPAHHELILHILKVSTYPDSKRNRSYQEVEYNERLNWMLLMKIFRRVSKNKILMQKIYSNFELKKQEVDEVNSYAYSEDYFTTVAHLRLVLLVSLLYQTIHGNVTSTPKARHFPMLKFSTFVQQNQQQIPSAMNLSQQLFSQHSQSIFNHQSSLTQNYLLNQNQQQITNLQNQNQQDSNNPQQQQNQGSLTPNNNNIKSNNNNNNNNNTNWIVLNNNGKQTDNLSCHSLLNNQSFVFNVNQNQSPQQTAIKHQNTYGGTNNYGNQLNENGKASNKLIQLNKNEPVKIKDKKIIENFFQKSILLKCDRQKQNHYDWMFSSEWFLVQFWMPQLCSSDDLLKKQVSLNKNLNPQLFLWIQKNLHMLVQEVHEFLFLSKFKIFNNNYKELLKKVILSFLFENQNKINCQDQVHSLETLQAINQSSSPKQNTPTSSIASFSMHRMRQNIKKINKSFKQILSVDISKLSESFFVNYLSYDWRSNTVKPSGEFPQYDPGIFYKDHSKNKIVNIIENIYFQINSQNSNSQNSLDQTQQLDFLLGNMKALSTVSKVLENIFSIDFVQILLNKQLIQKQFIIPIMRTVSLILQYSPITNQILFHESVDRLINLLDTSNAFNQQLKKQIQCKLQKIKRTRKEEMQNPNSQNQDNYQQNVQDDQQFSDYNPSLLPQAMKHQQGTKTLQNNQQNQNQINQSKTSSINNTQNTQQEKARQAQRQILEEFKRRQQQFSQQNQIKEMKKVDQINNKQPQEEIDSLVCNICSESYIKRRIFYINCYIQLDNYYKSYKGLKTDIKQQHNFYLTTCNHLMHKDCIIQHIRTSNQYESLLQENEYFCQCCFRLNNIFVPYLEQYERVVRFQYNPLKQVLFVDELSYQQNQEETSSEGDAQQIDNMEQGIITSQLPKNPQLPFPLDQIDQKNMKYKQITQQGKKKSHAVGFFNFQNNYEDSSFMQIIQQIESVNDKNGFVNENSPQKLLDKNSDFQKCEKQSRQELEMEKIKFIFLQKQIEDGKRKTENNNNQDVAQDEILQGNAYLIKKKQSLTMNKQGQNKQGIKSLKYHSQNKQNETHNIKMKTDSVQQPQYKNNQQEIIVEEKKESSIQEEDRVLTDYFEPEVDISYLEDMNLRLQHIDIRYNNILLCFQSLLINQIEESMTNTNQIQDYNMLKESFIKSKQFNVSRNLFLYLKVWSFIEDRDSIHEAYYLSQKELIENIQFNDYHIYQVSLGKKSNFASILVNLMILFLNKEEAFLSLSAKFIYKYLIFDIIIEKSKYLKELDIIPDPLNFSQEISENLLKNFKELIDYRFLQITYCVWMIYYGKKNQKNIEIFLNSMISSDFANDISQDSYLNENTFNILAFNQNQKSNILLPENTIINNSQSIFKVPVIKNFASIADVAKNLLNQQILDDLFYISINKKISQFNNYKQFQLQLTLNLQVSYSDFIQCHFFGKCSICHRYPQSNQEGYYMCLICNSNLCAKHFVNITNKKSTNQQNNQQITTELKKQYSNTLIEHTQQHHSGMSMYLNYSSSQVVIVRDSEMFIQRQLLLYKDQIGRPPNINNDWKNQVQICNNTQKELQDLINKKDFDQKCMQIKRILFDQQLDQQEILMRRMLMNNENQVEANNQTGVQNRQNSNQQRQIRQQQRVINNQLRNQQDGLSLNQQQDTQTLDLNQQDRIANINVASNQNSQNLQGVTQNINSNSNSNNNINNNQLYTNQQNFSSNVFTTLNF</sequence>
<evidence type="ECO:0000313" key="3">
    <source>
        <dbReference type="EMBL" id="EAR83929.2"/>
    </source>
</evidence>
<evidence type="ECO:0000256" key="1">
    <source>
        <dbReference type="RuleBase" id="RU366018"/>
    </source>
</evidence>
<dbReference type="GO" id="GO:0000151">
    <property type="term" value="C:ubiquitin ligase complex"/>
    <property type="evidence" value="ECO:0007669"/>
    <property type="project" value="TreeGrafter"/>
</dbReference>
<dbReference type="GO" id="GO:0016567">
    <property type="term" value="P:protein ubiquitination"/>
    <property type="evidence" value="ECO:0007669"/>
    <property type="project" value="UniProtKB-UniRule"/>
</dbReference>
<dbReference type="GO" id="GO:0005737">
    <property type="term" value="C:cytoplasm"/>
    <property type="evidence" value="ECO:0007669"/>
    <property type="project" value="TreeGrafter"/>
</dbReference>
<feature type="region of interest" description="Disordered" evidence="2">
    <location>
        <begin position="766"/>
        <end position="806"/>
    </location>
</feature>
<keyword evidence="1" id="KW-0808">Transferase</keyword>
<reference evidence="4" key="1">
    <citation type="journal article" date="2006" name="PLoS Biol.">
        <title>Macronuclear genome sequence of the ciliate Tetrahymena thermophila, a model eukaryote.</title>
        <authorList>
            <person name="Eisen J.A."/>
            <person name="Coyne R.S."/>
            <person name="Wu M."/>
            <person name="Wu D."/>
            <person name="Thiagarajan M."/>
            <person name="Wortman J.R."/>
            <person name="Badger J.H."/>
            <person name="Ren Q."/>
            <person name="Amedeo P."/>
            <person name="Jones K.M."/>
            <person name="Tallon L.J."/>
            <person name="Delcher A.L."/>
            <person name="Salzberg S.L."/>
            <person name="Silva J.C."/>
            <person name="Haas B.J."/>
            <person name="Majoros W.H."/>
            <person name="Farzad M."/>
            <person name="Carlton J.M."/>
            <person name="Smith R.K. Jr."/>
            <person name="Garg J."/>
            <person name="Pearlman R.E."/>
            <person name="Karrer K.M."/>
            <person name="Sun L."/>
            <person name="Manning G."/>
            <person name="Elde N.C."/>
            <person name="Turkewitz A.P."/>
            <person name="Asai D.J."/>
            <person name="Wilkes D.E."/>
            <person name="Wang Y."/>
            <person name="Cai H."/>
            <person name="Collins K."/>
            <person name="Stewart B.A."/>
            <person name="Lee S.R."/>
            <person name="Wilamowska K."/>
            <person name="Weinberg Z."/>
            <person name="Ruzzo W.L."/>
            <person name="Wloga D."/>
            <person name="Gaertig J."/>
            <person name="Frankel J."/>
            <person name="Tsao C.-C."/>
            <person name="Gorovsky M.A."/>
            <person name="Keeling P.J."/>
            <person name="Waller R.F."/>
            <person name="Patron N.J."/>
            <person name="Cherry J.M."/>
            <person name="Stover N.A."/>
            <person name="Krieger C.J."/>
            <person name="del Toro C."/>
            <person name="Ryder H.F."/>
            <person name="Williamson S.C."/>
            <person name="Barbeau R.A."/>
            <person name="Hamilton E.P."/>
            <person name="Orias E."/>
        </authorList>
    </citation>
    <scope>NUCLEOTIDE SEQUENCE [LARGE SCALE GENOMIC DNA]</scope>
    <source>
        <strain evidence="4">SB210</strain>
    </source>
</reference>
<comment type="similarity">
    <text evidence="1">Belongs to the E3 ubiquitin-protein ligase UBR1-like family.</text>
</comment>
<dbReference type="PANTHER" id="PTHR21497:SF24">
    <property type="entry name" value="E3 UBIQUITIN-PROTEIN LIGASE UBR1"/>
    <property type="match status" value="1"/>
</dbReference>
<comment type="pathway">
    <text evidence="1">Protein modification; protein ubiquitination.</text>
</comment>
<dbReference type="GO" id="GO:0071596">
    <property type="term" value="P:ubiquitin-dependent protein catabolic process via the N-end rule pathway"/>
    <property type="evidence" value="ECO:0007669"/>
    <property type="project" value="UniProtKB-UniRule"/>
</dbReference>
<dbReference type="RefSeq" id="XP_001031592.2">
    <property type="nucleotide sequence ID" value="XM_001031592.2"/>
</dbReference>
<dbReference type="InterPro" id="IPR039164">
    <property type="entry name" value="UBR1-like"/>
</dbReference>
<dbReference type="GO" id="GO:0008270">
    <property type="term" value="F:zinc ion binding"/>
    <property type="evidence" value="ECO:0007669"/>
    <property type="project" value="UniProtKB-UniRule"/>
</dbReference>
<dbReference type="InParanoid" id="I7LZH2"/>
<dbReference type="GeneID" id="7830246"/>
<keyword evidence="1" id="KW-0863">Zinc-finger</keyword>
<accession>I7LZH2</accession>
<name>I7LZH2_TETTS</name>
<comment type="catalytic activity">
    <reaction evidence="1">
        <text>S-ubiquitinyl-[E2 ubiquitin-conjugating enzyme]-L-cysteine + [acceptor protein]-L-lysine = [E2 ubiquitin-conjugating enzyme]-L-cysteine + N(6)-ubiquitinyl-[acceptor protein]-L-lysine.</text>
        <dbReference type="EC" id="2.3.2.27"/>
    </reaction>
</comment>
<keyword evidence="4" id="KW-1185">Reference proteome</keyword>
<evidence type="ECO:0000256" key="2">
    <source>
        <dbReference type="SAM" id="MobiDB-lite"/>
    </source>
</evidence>
<dbReference type="PANTHER" id="PTHR21497">
    <property type="entry name" value="UBIQUITIN LIGASE E3 ALPHA-RELATED"/>
    <property type="match status" value="1"/>
</dbReference>
<proteinExistence type="inferred from homology"/>